<proteinExistence type="predicted"/>
<protein>
    <recommendedName>
        <fullName evidence="1">Myb/SANT-like domain-containing protein</fullName>
    </recommendedName>
</protein>
<sequence>MWTAKEEDILVATLLELTATGWKSNNGFRAGYLSKIEDSLRAEFPNTDLKGNQHINSKMQAWKKSYGSLRLILSRSGVGFNNHGDYKIDCSDDQWDQIVHETWKSIFCKDRASGGGAEQLQTATVRLRAHSSGVSQVNEN</sequence>
<reference evidence="2" key="1">
    <citation type="submission" date="2018-01" db="EMBL/GenBank/DDBJ databases">
        <authorList>
            <person name="Mao J.F."/>
        </authorList>
    </citation>
    <scope>NUCLEOTIDE SEQUENCE</scope>
    <source>
        <strain evidence="2">Huo1</strain>
        <tissue evidence="2">Leaf</tissue>
    </source>
</reference>
<dbReference type="InterPro" id="IPR024752">
    <property type="entry name" value="Myb/SANT-like_dom"/>
</dbReference>
<organism evidence="2">
    <name type="scientific">Salvia splendens</name>
    <name type="common">Scarlet sage</name>
    <dbReference type="NCBI Taxonomy" id="180675"/>
    <lineage>
        <taxon>Eukaryota</taxon>
        <taxon>Viridiplantae</taxon>
        <taxon>Streptophyta</taxon>
        <taxon>Embryophyta</taxon>
        <taxon>Tracheophyta</taxon>
        <taxon>Spermatophyta</taxon>
        <taxon>Magnoliopsida</taxon>
        <taxon>eudicotyledons</taxon>
        <taxon>Gunneridae</taxon>
        <taxon>Pentapetalae</taxon>
        <taxon>asterids</taxon>
        <taxon>lamiids</taxon>
        <taxon>Lamiales</taxon>
        <taxon>Lamiaceae</taxon>
        <taxon>Nepetoideae</taxon>
        <taxon>Mentheae</taxon>
        <taxon>Salviinae</taxon>
        <taxon>Salvia</taxon>
        <taxon>Salvia subgen. Calosphace</taxon>
        <taxon>core Calosphace</taxon>
    </lineage>
</organism>
<dbReference type="Proteomes" id="UP000298416">
    <property type="component" value="Unassembled WGS sequence"/>
</dbReference>
<comment type="caution">
    <text evidence="2">The sequence shown here is derived from an EMBL/GenBank/DDBJ whole genome shotgun (WGS) entry which is preliminary data.</text>
</comment>
<dbReference type="Pfam" id="PF12776">
    <property type="entry name" value="Myb_DNA-bind_3"/>
    <property type="match status" value="1"/>
</dbReference>
<accession>A0A8X8Y3N7</accession>
<dbReference type="PANTHER" id="PTHR46250">
    <property type="entry name" value="MYB/SANT-LIKE DNA-BINDING DOMAIN PROTEIN-RELATED"/>
    <property type="match status" value="1"/>
</dbReference>
<dbReference type="EMBL" id="PNBA02000005">
    <property type="protein sequence ID" value="KAG6423502.1"/>
    <property type="molecule type" value="Genomic_DNA"/>
</dbReference>
<dbReference type="AlphaFoldDB" id="A0A8X8Y3N7"/>
<name>A0A8X8Y3N7_SALSN</name>
<reference evidence="2" key="2">
    <citation type="submission" date="2020-08" db="EMBL/GenBank/DDBJ databases">
        <title>Plant Genome Project.</title>
        <authorList>
            <person name="Zhang R.-G."/>
        </authorList>
    </citation>
    <scope>NUCLEOTIDE SEQUENCE</scope>
    <source>
        <strain evidence="2">Huo1</strain>
        <tissue evidence="2">Leaf</tissue>
    </source>
</reference>
<evidence type="ECO:0000259" key="1">
    <source>
        <dbReference type="Pfam" id="PF12776"/>
    </source>
</evidence>
<keyword evidence="3" id="KW-1185">Reference proteome</keyword>
<feature type="domain" description="Myb/SANT-like" evidence="1">
    <location>
        <begin position="1"/>
        <end position="97"/>
    </location>
</feature>
<evidence type="ECO:0000313" key="3">
    <source>
        <dbReference type="Proteomes" id="UP000298416"/>
    </source>
</evidence>
<dbReference type="PANTHER" id="PTHR46250:SF15">
    <property type="entry name" value="OS01G0523800 PROTEIN"/>
    <property type="match status" value="1"/>
</dbReference>
<evidence type="ECO:0000313" key="2">
    <source>
        <dbReference type="EMBL" id="KAG6423502.1"/>
    </source>
</evidence>
<gene>
    <name evidence="2" type="ORF">SASPL_113899</name>
</gene>